<feature type="compositionally biased region" description="Pro residues" evidence="1">
    <location>
        <begin position="155"/>
        <end position="167"/>
    </location>
</feature>
<evidence type="ECO:0000313" key="2">
    <source>
        <dbReference type="EMBL" id="TWU16518.1"/>
    </source>
</evidence>
<dbReference type="RefSeq" id="WP_146408148.1">
    <property type="nucleotide sequence ID" value="NZ_SJPU01000002.1"/>
</dbReference>
<comment type="caution">
    <text evidence="2">The sequence shown here is derived from an EMBL/GenBank/DDBJ whole genome shotgun (WGS) entry which is preliminary data.</text>
</comment>
<proteinExistence type="predicted"/>
<sequence>MRRKKNPRAKTKSNSIGLFQVLLFTTFFYVVNGVTSSPLESQSVLAQTTGLPFQEIGSPSAVDRYSERGRYTATGYRAGADDVDFQRRPATPAPVRQVSMQSGGFSAPPQGAAASPQLNQVPTQFAPPPLDTPPQLSSQGIALPPGTVPASPQTLSPPPSDSSPLSPPSLSFSESTPPPASSLPPRSLPNPTRDFTSGEPSYAAPPIADYAPVPPPQLSNGGYATMADCRLITPPSSYTAMSPYGGTCGSVAPTNYASPYTPPPAQIAAPAAMPPMTVSPPVTVSPPSTVSSTVTIPPPMTVPPSATVVSPPAAAPVGSLVTFGQETLPVQVGQGLWGQPVAYVPGQRCRNWLRYLSF</sequence>
<dbReference type="OrthoDB" id="291574at2"/>
<feature type="compositionally biased region" description="Low complexity" evidence="1">
    <location>
        <begin position="102"/>
        <end position="117"/>
    </location>
</feature>
<feature type="compositionally biased region" description="Pro residues" evidence="1">
    <location>
        <begin position="176"/>
        <end position="188"/>
    </location>
</feature>
<evidence type="ECO:0000256" key="1">
    <source>
        <dbReference type="SAM" id="MobiDB-lite"/>
    </source>
</evidence>
<evidence type="ECO:0000313" key="3">
    <source>
        <dbReference type="Proteomes" id="UP000319908"/>
    </source>
</evidence>
<feature type="region of interest" description="Disordered" evidence="1">
    <location>
        <begin position="80"/>
        <end position="210"/>
    </location>
</feature>
<dbReference type="Proteomes" id="UP000319908">
    <property type="component" value="Unassembled WGS sequence"/>
</dbReference>
<protein>
    <submittedName>
        <fullName evidence="2">Uncharacterized protein</fullName>
    </submittedName>
</protein>
<keyword evidence="3" id="KW-1185">Reference proteome</keyword>
<dbReference type="AlphaFoldDB" id="A0A5C6BXB8"/>
<reference evidence="2 3" key="1">
    <citation type="journal article" date="2020" name="Antonie Van Leeuwenhoek">
        <title>Rhodopirellula heiligendammensis sp. nov., Rhodopirellula pilleata sp. nov., and Rhodopirellula solitaria sp. nov. isolated from natural or artificial marine surfaces in Northern Germany and California, USA, and emended description of the genus Rhodopirellula.</title>
        <authorList>
            <person name="Kallscheuer N."/>
            <person name="Wiegand S."/>
            <person name="Jogler M."/>
            <person name="Boedeker C."/>
            <person name="Peeters S.H."/>
            <person name="Rast P."/>
            <person name="Heuer A."/>
            <person name="Jetten M.S.M."/>
            <person name="Rohde M."/>
            <person name="Jogler C."/>
        </authorList>
    </citation>
    <scope>NUCLEOTIDE SEQUENCE [LARGE SCALE GENOMIC DNA]</scope>
    <source>
        <strain evidence="2 3">Poly21</strain>
    </source>
</reference>
<accession>A0A5C6BXB8</accession>
<dbReference type="EMBL" id="SJPU01000002">
    <property type="protein sequence ID" value="TWU16518.1"/>
    <property type="molecule type" value="Genomic_DNA"/>
</dbReference>
<organism evidence="2 3">
    <name type="scientific">Allorhodopirellula heiligendammensis</name>
    <dbReference type="NCBI Taxonomy" id="2714739"/>
    <lineage>
        <taxon>Bacteria</taxon>
        <taxon>Pseudomonadati</taxon>
        <taxon>Planctomycetota</taxon>
        <taxon>Planctomycetia</taxon>
        <taxon>Pirellulales</taxon>
        <taxon>Pirellulaceae</taxon>
        <taxon>Allorhodopirellula</taxon>
    </lineage>
</organism>
<name>A0A5C6BXB8_9BACT</name>
<feature type="compositionally biased region" description="Low complexity" evidence="1">
    <location>
        <begin position="200"/>
        <end position="210"/>
    </location>
</feature>
<gene>
    <name evidence="2" type="ORF">Poly21_37230</name>
</gene>